<keyword evidence="3" id="KW-0963">Cytoplasm</keyword>
<keyword evidence="9" id="KW-0206">Cytoskeleton</keyword>
<comment type="similarity">
    <text evidence="2">Belongs to the dynein intermediate chain family.</text>
</comment>
<dbReference type="EMBL" id="JBJKFK010000633">
    <property type="protein sequence ID" value="KAL3315947.1"/>
    <property type="molecule type" value="Genomic_DNA"/>
</dbReference>
<dbReference type="Proteomes" id="UP001626550">
    <property type="component" value="Unassembled WGS sequence"/>
</dbReference>
<keyword evidence="10" id="KW-0966">Cell projection</keyword>
<dbReference type="Pfam" id="PF00400">
    <property type="entry name" value="WD40"/>
    <property type="match status" value="2"/>
</dbReference>
<dbReference type="GO" id="GO:0005874">
    <property type="term" value="C:microtubule"/>
    <property type="evidence" value="ECO:0007669"/>
    <property type="project" value="UniProtKB-KW"/>
</dbReference>
<feature type="region of interest" description="Disordered" evidence="12">
    <location>
        <begin position="1"/>
        <end position="20"/>
    </location>
</feature>
<evidence type="ECO:0000256" key="8">
    <source>
        <dbReference type="ARBA" id="ARBA00023175"/>
    </source>
</evidence>
<dbReference type="GO" id="GO:0005930">
    <property type="term" value="C:axoneme"/>
    <property type="evidence" value="ECO:0007669"/>
    <property type="project" value="UniProtKB-SubCell"/>
</dbReference>
<accession>A0ABD2Q8T1</accession>
<gene>
    <name evidence="13" type="primary">DNAI1_1</name>
    <name evidence="13" type="ORF">Ciccas_005411</name>
</gene>
<dbReference type="FunFam" id="2.130.10.10:FF:000251">
    <property type="entry name" value="Dynein axonemal intermediate chain 1"/>
    <property type="match status" value="1"/>
</dbReference>
<keyword evidence="6" id="KW-0677">Repeat</keyword>
<dbReference type="PANTHER" id="PTHR12442">
    <property type="entry name" value="DYNEIN INTERMEDIATE CHAIN"/>
    <property type="match status" value="1"/>
</dbReference>
<keyword evidence="5" id="KW-0493">Microtubule</keyword>
<dbReference type="InterPro" id="IPR036322">
    <property type="entry name" value="WD40_repeat_dom_sf"/>
</dbReference>
<reference evidence="13 14" key="1">
    <citation type="submission" date="2024-11" db="EMBL/GenBank/DDBJ databases">
        <title>Adaptive evolution of stress response genes in parasites aligns with host niche diversity.</title>
        <authorList>
            <person name="Hahn C."/>
            <person name="Resl P."/>
        </authorList>
    </citation>
    <scope>NUCLEOTIDE SEQUENCE [LARGE SCALE GENOMIC DNA]</scope>
    <source>
        <strain evidence="13">EGGRZ-B1_66</strain>
        <tissue evidence="13">Body</tissue>
    </source>
</reference>
<keyword evidence="4 11" id="KW-0853">WD repeat</keyword>
<comment type="caution">
    <text evidence="13">The sequence shown here is derived from an EMBL/GenBank/DDBJ whole genome shotgun (WGS) entry which is preliminary data.</text>
</comment>
<protein>
    <submittedName>
        <fullName evidence="13">Cytoplasmic dynein with WD40 domain</fullName>
    </submittedName>
</protein>
<evidence type="ECO:0000256" key="9">
    <source>
        <dbReference type="ARBA" id="ARBA00023212"/>
    </source>
</evidence>
<dbReference type="PROSITE" id="PS50082">
    <property type="entry name" value="WD_REPEATS_2"/>
    <property type="match status" value="1"/>
</dbReference>
<name>A0ABD2Q8T1_9PLAT</name>
<evidence type="ECO:0000313" key="13">
    <source>
        <dbReference type="EMBL" id="KAL3315947.1"/>
    </source>
</evidence>
<dbReference type="PANTHER" id="PTHR12442:SF11">
    <property type="entry name" value="DYNEIN AXONEMAL INTERMEDIATE CHAIN 1"/>
    <property type="match status" value="1"/>
</dbReference>
<proteinExistence type="inferred from homology"/>
<evidence type="ECO:0000256" key="7">
    <source>
        <dbReference type="ARBA" id="ARBA00023017"/>
    </source>
</evidence>
<evidence type="ECO:0000256" key="4">
    <source>
        <dbReference type="ARBA" id="ARBA00022574"/>
    </source>
</evidence>
<evidence type="ECO:0000256" key="11">
    <source>
        <dbReference type="PROSITE-ProRule" id="PRU00221"/>
    </source>
</evidence>
<dbReference type="SMART" id="SM00320">
    <property type="entry name" value="WD40"/>
    <property type="match status" value="5"/>
</dbReference>
<dbReference type="GO" id="GO:0030286">
    <property type="term" value="C:dynein complex"/>
    <property type="evidence" value="ECO:0007669"/>
    <property type="project" value="UniProtKB-KW"/>
</dbReference>
<dbReference type="InterPro" id="IPR015943">
    <property type="entry name" value="WD40/YVTN_repeat-like_dom_sf"/>
</dbReference>
<evidence type="ECO:0000256" key="6">
    <source>
        <dbReference type="ARBA" id="ARBA00022737"/>
    </source>
</evidence>
<comment type="subcellular location">
    <subcellularLocation>
        <location evidence="1">Cytoplasm</location>
        <location evidence="1">Cytoskeleton</location>
        <location evidence="1">Cilium axoneme</location>
    </subcellularLocation>
</comment>
<evidence type="ECO:0000256" key="12">
    <source>
        <dbReference type="SAM" id="MobiDB-lite"/>
    </source>
</evidence>
<keyword evidence="8" id="KW-0505">Motor protein</keyword>
<dbReference type="Gene3D" id="2.130.10.10">
    <property type="entry name" value="YVTN repeat-like/Quinoprotein amine dehydrogenase"/>
    <property type="match status" value="2"/>
</dbReference>
<evidence type="ECO:0000256" key="3">
    <source>
        <dbReference type="ARBA" id="ARBA00022490"/>
    </source>
</evidence>
<keyword evidence="14" id="KW-1185">Reference proteome</keyword>
<evidence type="ECO:0000256" key="10">
    <source>
        <dbReference type="ARBA" id="ARBA00023273"/>
    </source>
</evidence>
<evidence type="ECO:0000256" key="2">
    <source>
        <dbReference type="ARBA" id="ARBA00011059"/>
    </source>
</evidence>
<evidence type="ECO:0000256" key="1">
    <source>
        <dbReference type="ARBA" id="ARBA00004430"/>
    </source>
</evidence>
<sequence>MKPTRKSNKNTINDNFADDGDEYGVRNVIKPDDQLVLTDSELKEEITRVLTANNPHAPQNIIRFNYKDNAFRSVPNIDQTAVAFWIEGSLLHKDSDEAKRQQSGAMLDDELVDDADDQSGVASVAKEKKLANQFNFCERSSQTFNNALRERANLTEPPPRATYSGQATQWIMFDDYAKDFARHQADKPEDKKPHAPGIRMKEAKTHNLKKSLASGDSQNSASADLHTLSNELRIMERMINQNTFDEIAQDFKYYEDRSDDYKEQNGTLLPLWKFSSHRGKKLAVTTLRWSPVYSDLFAVGYGSYDFTRQGAGMVCFFSLKNPGFPEYVFTTQSGVMSVDIHPQMCQLFCVGHYDGSVAVYNVKQQQTTPLFISTAKTGKHTEPVWDIRWIPGQPESKTLHFISISADGRVTSWTIMKNELAYYDMLTLSLPEKNKAGEGEIEPDAGLCIYDVGTCIDFHPSMQHIFLVGTEEGYIHRCSSAYKSEYLSSYKAHHRAVYRVQWSPYHSNIFISCSADWTTKIWDQNKTSLIFIFDLGSPVTDVAWAPYSSTVFAACSSEGKIYVYDLNINKYDPICQQMIVEKNRKKLTHIAFNQKFPILLAGDDKGIITSLKLSPNLRKLSKKGVDNMKPFEMEIQKLDKILQAVG</sequence>
<dbReference type="InterPro" id="IPR050687">
    <property type="entry name" value="Dynein_IC"/>
</dbReference>
<dbReference type="PROSITE" id="PS50294">
    <property type="entry name" value="WD_REPEATS_REGION"/>
    <property type="match status" value="1"/>
</dbReference>
<feature type="repeat" description="WD" evidence="11">
    <location>
        <begin position="490"/>
        <end position="523"/>
    </location>
</feature>
<dbReference type="SUPFAM" id="SSF50978">
    <property type="entry name" value="WD40 repeat-like"/>
    <property type="match status" value="1"/>
</dbReference>
<evidence type="ECO:0000313" key="14">
    <source>
        <dbReference type="Proteomes" id="UP001626550"/>
    </source>
</evidence>
<evidence type="ECO:0000256" key="5">
    <source>
        <dbReference type="ARBA" id="ARBA00022701"/>
    </source>
</evidence>
<keyword evidence="7" id="KW-0243">Dynein</keyword>
<organism evidence="13 14">
    <name type="scientific">Cichlidogyrus casuarinus</name>
    <dbReference type="NCBI Taxonomy" id="1844966"/>
    <lineage>
        <taxon>Eukaryota</taxon>
        <taxon>Metazoa</taxon>
        <taxon>Spiralia</taxon>
        <taxon>Lophotrochozoa</taxon>
        <taxon>Platyhelminthes</taxon>
        <taxon>Monogenea</taxon>
        <taxon>Monopisthocotylea</taxon>
        <taxon>Dactylogyridea</taxon>
        <taxon>Ancyrocephalidae</taxon>
        <taxon>Cichlidogyrus</taxon>
    </lineage>
</organism>
<dbReference type="AlphaFoldDB" id="A0ABD2Q8T1"/>
<dbReference type="InterPro" id="IPR001680">
    <property type="entry name" value="WD40_rpt"/>
</dbReference>